<keyword evidence="2" id="KW-0805">Transcription regulation</keyword>
<dbReference type="EMBL" id="VKAC01000011">
    <property type="protein sequence ID" value="TXR52847.1"/>
    <property type="molecule type" value="Genomic_DNA"/>
</dbReference>
<gene>
    <name evidence="5" type="ORF">FMM08_17170</name>
</gene>
<dbReference type="Proteomes" id="UP000321234">
    <property type="component" value="Unassembled WGS sequence"/>
</dbReference>
<evidence type="ECO:0000256" key="2">
    <source>
        <dbReference type="ARBA" id="ARBA00023015"/>
    </source>
</evidence>
<dbReference type="GO" id="GO:0046677">
    <property type="term" value="P:response to antibiotic"/>
    <property type="evidence" value="ECO:0007669"/>
    <property type="project" value="InterPro"/>
</dbReference>
<evidence type="ECO:0000256" key="3">
    <source>
        <dbReference type="ARBA" id="ARBA00023163"/>
    </source>
</evidence>
<dbReference type="SUPFAM" id="SSF48498">
    <property type="entry name" value="Tetracyclin repressor-like, C-terminal domain"/>
    <property type="match status" value="1"/>
</dbReference>
<keyword evidence="3" id="KW-0804">Transcription</keyword>
<dbReference type="PRINTS" id="PR00400">
    <property type="entry name" value="TETREPRESSOR"/>
</dbReference>
<feature type="domain" description="Tetracycline repressor TetR C-terminal" evidence="4">
    <location>
        <begin position="73"/>
        <end position="201"/>
    </location>
</feature>
<dbReference type="OrthoDB" id="3432043at2"/>
<protein>
    <submittedName>
        <fullName evidence="5">TetR/AcrR family transcriptional regulator</fullName>
    </submittedName>
</protein>
<proteinExistence type="predicted"/>
<dbReference type="AlphaFoldDB" id="A0A5C8Z5E8"/>
<evidence type="ECO:0000313" key="5">
    <source>
        <dbReference type="EMBL" id="TXR52847.1"/>
    </source>
</evidence>
<reference evidence="5 6" key="1">
    <citation type="submission" date="2019-07" db="EMBL/GenBank/DDBJ databases">
        <title>Quadrisphaera sp. strain DD2A genome sequencing and assembly.</title>
        <authorList>
            <person name="Kim I."/>
        </authorList>
    </citation>
    <scope>NUCLEOTIDE SEQUENCE [LARGE SCALE GENOMIC DNA]</scope>
    <source>
        <strain evidence="5 6">DD2A</strain>
    </source>
</reference>
<dbReference type="InterPro" id="IPR009057">
    <property type="entry name" value="Homeodomain-like_sf"/>
</dbReference>
<dbReference type="InterPro" id="IPR003012">
    <property type="entry name" value="Tet_transcr_reg_TetR"/>
</dbReference>
<dbReference type="Gene3D" id="1.10.357.10">
    <property type="entry name" value="Tetracycline Repressor, domain 2"/>
    <property type="match status" value="1"/>
</dbReference>
<dbReference type="GO" id="GO:0045892">
    <property type="term" value="P:negative regulation of DNA-templated transcription"/>
    <property type="evidence" value="ECO:0007669"/>
    <property type="project" value="InterPro"/>
</dbReference>
<dbReference type="Pfam" id="PF02909">
    <property type="entry name" value="TetR_C_1"/>
    <property type="match status" value="1"/>
</dbReference>
<dbReference type="SUPFAM" id="SSF46689">
    <property type="entry name" value="Homeodomain-like"/>
    <property type="match status" value="1"/>
</dbReference>
<dbReference type="InterPro" id="IPR036271">
    <property type="entry name" value="Tet_transcr_reg_TetR-rel_C_sf"/>
</dbReference>
<dbReference type="RefSeq" id="WP_147927614.1">
    <property type="nucleotide sequence ID" value="NZ_VKAC01000011.1"/>
</dbReference>
<dbReference type="InterPro" id="IPR004111">
    <property type="entry name" value="Repressor_TetR_C"/>
</dbReference>
<organism evidence="5 6">
    <name type="scientific">Quadrisphaera setariae</name>
    <dbReference type="NCBI Taxonomy" id="2593304"/>
    <lineage>
        <taxon>Bacteria</taxon>
        <taxon>Bacillati</taxon>
        <taxon>Actinomycetota</taxon>
        <taxon>Actinomycetes</taxon>
        <taxon>Kineosporiales</taxon>
        <taxon>Kineosporiaceae</taxon>
        <taxon>Quadrisphaera</taxon>
    </lineage>
</organism>
<keyword evidence="6" id="KW-1185">Reference proteome</keyword>
<name>A0A5C8Z5E8_9ACTN</name>
<accession>A0A5C8Z5E8</accession>
<sequence>MARPTSPLLSRGAILAAALDLVDADGDFTMPRLARSLGVSASSLYHHVPGGRSDVVEGLRNLVCAGRMPTQRTGSEDWRAFAERWARGYRGAMAAHPHVVPLLTAQTVSDPEVLSSYEALVDVLVQDGFDDATALHVVAALDCFVLGSALDAGAPAQVWDDDAEHRPRLSRAVDAARAQPGDRSAATFELGLTSLLSGLELVRGQDPVRR</sequence>
<evidence type="ECO:0000256" key="1">
    <source>
        <dbReference type="ARBA" id="ARBA00022491"/>
    </source>
</evidence>
<comment type="caution">
    <text evidence="5">The sequence shown here is derived from an EMBL/GenBank/DDBJ whole genome shotgun (WGS) entry which is preliminary data.</text>
</comment>
<evidence type="ECO:0000259" key="4">
    <source>
        <dbReference type="Pfam" id="PF02909"/>
    </source>
</evidence>
<evidence type="ECO:0000313" key="6">
    <source>
        <dbReference type="Proteomes" id="UP000321234"/>
    </source>
</evidence>
<keyword evidence="1" id="KW-0678">Repressor</keyword>